<evidence type="ECO:0000256" key="6">
    <source>
        <dbReference type="SAM" id="Coils"/>
    </source>
</evidence>
<comment type="similarity">
    <text evidence="2">Belongs to the TrbI/VirB10 family.</text>
</comment>
<protein>
    <submittedName>
        <fullName evidence="8">TrbI/VirB10 family protein</fullName>
    </submittedName>
</protein>
<gene>
    <name evidence="8" type="ORF">Q6A80_05940</name>
</gene>
<feature type="coiled-coil region" evidence="6">
    <location>
        <begin position="55"/>
        <end position="83"/>
    </location>
</feature>
<dbReference type="GO" id="GO:0016020">
    <property type="term" value="C:membrane"/>
    <property type="evidence" value="ECO:0007669"/>
    <property type="project" value="UniProtKB-SubCell"/>
</dbReference>
<keyword evidence="4 7" id="KW-1133">Transmembrane helix</keyword>
<dbReference type="CDD" id="cd16429">
    <property type="entry name" value="VirB10"/>
    <property type="match status" value="1"/>
</dbReference>
<dbReference type="RefSeq" id="WP_319047991.1">
    <property type="nucleotide sequence ID" value="NZ_JAUQUR010000002.1"/>
</dbReference>
<proteinExistence type="inferred from homology"/>
<dbReference type="Gene3D" id="2.40.128.260">
    <property type="entry name" value="Type IV secretion system, VirB10/TraB/TrbI"/>
    <property type="match status" value="1"/>
</dbReference>
<dbReference type="AlphaFoldDB" id="A0AAW9DAI9"/>
<evidence type="ECO:0000256" key="4">
    <source>
        <dbReference type="ARBA" id="ARBA00022989"/>
    </source>
</evidence>
<comment type="subcellular location">
    <subcellularLocation>
        <location evidence="1">Membrane</location>
        <topology evidence="1">Single-pass membrane protein</topology>
    </subcellularLocation>
</comment>
<dbReference type="InterPro" id="IPR005498">
    <property type="entry name" value="T4SS_VirB10/TraB/TrbI"/>
</dbReference>
<keyword evidence="6" id="KW-0175">Coiled coil</keyword>
<dbReference type="EMBL" id="JAUQUR010000002">
    <property type="protein sequence ID" value="MDX4069265.1"/>
    <property type="molecule type" value="Genomic_DNA"/>
</dbReference>
<dbReference type="Pfam" id="PF03743">
    <property type="entry name" value="TrbI"/>
    <property type="match status" value="1"/>
</dbReference>
<name>A0AAW9DAI9_9BACT</name>
<keyword evidence="3 7" id="KW-0812">Transmembrane</keyword>
<evidence type="ECO:0000313" key="9">
    <source>
        <dbReference type="Proteomes" id="UP001283691"/>
    </source>
</evidence>
<evidence type="ECO:0000256" key="5">
    <source>
        <dbReference type="ARBA" id="ARBA00023136"/>
    </source>
</evidence>
<accession>A0AAW9DAI9</accession>
<organism evidence="8 9">
    <name type="scientific">Aliarcobacter skirrowii</name>
    <dbReference type="NCBI Taxonomy" id="28200"/>
    <lineage>
        <taxon>Bacteria</taxon>
        <taxon>Pseudomonadati</taxon>
        <taxon>Campylobacterota</taxon>
        <taxon>Epsilonproteobacteria</taxon>
        <taxon>Campylobacterales</taxon>
        <taxon>Arcobacteraceae</taxon>
        <taxon>Aliarcobacter</taxon>
    </lineage>
</organism>
<sequence length="390" mass="44514">MIKKHKKILIILVGVISFFALIIGLIALFSEKKKEETKIITKAKLPEGYFDPREIIIKEKELLEKEEAAKQLELQKQQEAQRELEIAKEIESKPKTNYDIISKLAKDRDIDLSELIRNKINYERLRANKNSNLAEKSKIEKKDTSSQNKEEIKDKFLYDKDFGLQKDEASRVVKLDRVITADKMFPATLMTAISSLLPGKIVAIIEDNIYGSHGKELLIPKGSTAIGSYKPVEKIDEERLAISWHRIITPLGVNINLTNSTATDQMGRSGAFGDIDRRYLQRYGLPLAITTTSSLLGYMAMKGQKDLIPGTYDPSTIFRNEIIKDYKNDIGKMSEQVLKEQLKIKPVINIEAGTRIFISPVVDIWFPEIRKKEIDVEVYEEAKKEEGEIK</sequence>
<evidence type="ECO:0000256" key="2">
    <source>
        <dbReference type="ARBA" id="ARBA00010265"/>
    </source>
</evidence>
<evidence type="ECO:0000256" key="7">
    <source>
        <dbReference type="SAM" id="Phobius"/>
    </source>
</evidence>
<dbReference type="Proteomes" id="UP001283691">
    <property type="component" value="Unassembled WGS sequence"/>
</dbReference>
<reference evidence="8" key="1">
    <citation type="journal article" date="2023" name="Front. Microbiol.">
        <title>Genomic diversity and taxonomic marker for Arcobacter species.</title>
        <authorList>
            <person name="Zhou G."/>
            <person name="Gu Y."/>
            <person name="Wang H."/>
            <person name="Chen X."/>
            <person name="Zhang X."/>
            <person name="Shao Z."/>
            <person name="Yan X."/>
            <person name="Zhang J."/>
            <person name="Zhang M."/>
        </authorList>
    </citation>
    <scope>NUCLEOTIDE SEQUENCE</scope>
    <source>
        <strain evidence="8">BJSY19SF1-2</strain>
    </source>
</reference>
<comment type="caution">
    <text evidence="8">The sequence shown here is derived from an EMBL/GenBank/DDBJ whole genome shotgun (WGS) entry which is preliminary data.</text>
</comment>
<evidence type="ECO:0000256" key="3">
    <source>
        <dbReference type="ARBA" id="ARBA00022692"/>
    </source>
</evidence>
<evidence type="ECO:0000313" key="8">
    <source>
        <dbReference type="EMBL" id="MDX4069265.1"/>
    </source>
</evidence>
<evidence type="ECO:0000256" key="1">
    <source>
        <dbReference type="ARBA" id="ARBA00004167"/>
    </source>
</evidence>
<reference evidence="8" key="2">
    <citation type="submission" date="2023-07" db="EMBL/GenBank/DDBJ databases">
        <authorList>
            <person name="Zhang M."/>
            <person name="Zhou G."/>
        </authorList>
    </citation>
    <scope>NUCLEOTIDE SEQUENCE</scope>
    <source>
        <strain evidence="8">BJSY19SF1-2</strain>
    </source>
</reference>
<dbReference type="InterPro" id="IPR042217">
    <property type="entry name" value="T4SS_VirB10/TrbI"/>
</dbReference>
<feature type="transmembrane region" description="Helical" evidence="7">
    <location>
        <begin position="9"/>
        <end position="29"/>
    </location>
</feature>
<keyword evidence="5 7" id="KW-0472">Membrane</keyword>